<organism evidence="1 2">
    <name type="scientific">Massilia phyllostachyos</name>
    <dbReference type="NCBI Taxonomy" id="2898585"/>
    <lineage>
        <taxon>Bacteria</taxon>
        <taxon>Pseudomonadati</taxon>
        <taxon>Pseudomonadota</taxon>
        <taxon>Betaproteobacteria</taxon>
        <taxon>Burkholderiales</taxon>
        <taxon>Oxalobacteraceae</taxon>
        <taxon>Telluria group</taxon>
        <taxon>Massilia</taxon>
    </lineage>
</organism>
<protein>
    <submittedName>
        <fullName evidence="1">Uncharacterized protein</fullName>
    </submittedName>
</protein>
<dbReference type="Proteomes" id="UP001179361">
    <property type="component" value="Unassembled WGS sequence"/>
</dbReference>
<sequence>MELPAVAQDAIDAFLASRGATEDVARFTDAALWRRPMQDGRSSAAMLELFGRIRTLRATGMDIRVVAIDGEGAPKAREALLAANLAAVLDGNAGRQVVALVGGLHAIREKGKRFDPQYESAIYLLSARKPLSLTVGTAGGSAWICRGNTPATCGEAQWDVNRITPAPAGPFSLTPPSAQFDGLFYVGPTTASPPPIR</sequence>
<name>A0ABS8QE87_9BURK</name>
<keyword evidence="2" id="KW-1185">Reference proteome</keyword>
<dbReference type="EMBL" id="JAJNOC010000010">
    <property type="protein sequence ID" value="MCD2519110.1"/>
    <property type="molecule type" value="Genomic_DNA"/>
</dbReference>
<evidence type="ECO:0000313" key="1">
    <source>
        <dbReference type="EMBL" id="MCD2519110.1"/>
    </source>
</evidence>
<reference evidence="1" key="1">
    <citation type="submission" date="2021-11" db="EMBL/GenBank/DDBJ databases">
        <title>The complete genome of Massilia sp sp. G4R7.</title>
        <authorList>
            <person name="Liu L."/>
            <person name="Yue J."/>
            <person name="Yuan J."/>
            <person name="Yang F."/>
            <person name="Li L."/>
        </authorList>
    </citation>
    <scope>NUCLEOTIDE SEQUENCE</scope>
    <source>
        <strain evidence="1">G4R7</strain>
    </source>
</reference>
<comment type="caution">
    <text evidence="1">The sequence shown here is derived from an EMBL/GenBank/DDBJ whole genome shotgun (WGS) entry which is preliminary data.</text>
</comment>
<accession>A0ABS8QE87</accession>
<gene>
    <name evidence="1" type="ORF">LQ564_22670</name>
</gene>
<dbReference type="RefSeq" id="WP_231060384.1">
    <property type="nucleotide sequence ID" value="NZ_JAJNOC010000010.1"/>
</dbReference>
<evidence type="ECO:0000313" key="2">
    <source>
        <dbReference type="Proteomes" id="UP001179361"/>
    </source>
</evidence>
<proteinExistence type="predicted"/>